<sequence length="604" mass="65250">MLNFSGEDWSFSSGNTGEEVVQRHALLGDHNPQPQLIQIQQGQGGGHGHQTPVLLPNSNTGGVETALSPQHPTAEVVVLSPTTLMARNRFVCEICNKGFQRDQNLQLHRRGHNLPWKLRQRTGTEPRKRVYVCPEPTCVHHNPVRALGDLTGIKKHFSRKHGEKKWKCDMCSKKYAVQSDLKAHQKTCGTREYKCDCGTIFSRRDSFITHRAFCDALAEENKKVNNQQQQQQQGMIGGSGGVPSQIPSELMSSRPLSNPSSNPSALLSDFYNPKIHLGSSPGDHSSMPYKFISIPQSPMFSPATLFKPISSSSPSPSPSPLQLGPQISSGLNTPFGYHIQDSKASTSSLLAGLGVGSAHMSATALLQKAAQMGATASTGINSPMVHQKTFTTSMAGPEQLSSSAGPPPPPPATAAFGSGGNLLQQQQQQQQQGYDQGYRPQQQEQTPTITGMNLNGVFGSHMAQLMEGGLSSSREMFTSMFMGGGDQGSFRVKNMGNHQPRQQDSAFSVSNINPAPVPGKGTGSRPLPMFGGNTTPNGTDRMTLDLLGISGGQSRQGVRNGSNRMQDHNPQRLPPPVMGHDGFGQHPNHHMPNHAAMEKTIWDV</sequence>
<organism evidence="1 2">
    <name type="scientific">Melastoma candidum</name>
    <dbReference type="NCBI Taxonomy" id="119954"/>
    <lineage>
        <taxon>Eukaryota</taxon>
        <taxon>Viridiplantae</taxon>
        <taxon>Streptophyta</taxon>
        <taxon>Embryophyta</taxon>
        <taxon>Tracheophyta</taxon>
        <taxon>Spermatophyta</taxon>
        <taxon>Magnoliopsida</taxon>
        <taxon>eudicotyledons</taxon>
        <taxon>Gunneridae</taxon>
        <taxon>Pentapetalae</taxon>
        <taxon>rosids</taxon>
        <taxon>malvids</taxon>
        <taxon>Myrtales</taxon>
        <taxon>Melastomataceae</taxon>
        <taxon>Melastomatoideae</taxon>
        <taxon>Melastomateae</taxon>
        <taxon>Melastoma</taxon>
    </lineage>
</organism>
<evidence type="ECO:0000313" key="2">
    <source>
        <dbReference type="Proteomes" id="UP001057402"/>
    </source>
</evidence>
<dbReference type="EMBL" id="CM042888">
    <property type="protein sequence ID" value="KAI4326471.1"/>
    <property type="molecule type" value="Genomic_DNA"/>
</dbReference>
<name>A0ACB9MRX2_9MYRT</name>
<accession>A0ACB9MRX2</accession>
<reference evidence="2" key="1">
    <citation type="journal article" date="2023" name="Front. Plant Sci.">
        <title>Chromosomal-level genome assembly of Melastoma candidum provides insights into trichome evolution.</title>
        <authorList>
            <person name="Zhong Y."/>
            <person name="Wu W."/>
            <person name="Sun C."/>
            <person name="Zou P."/>
            <person name="Liu Y."/>
            <person name="Dai S."/>
            <person name="Zhou R."/>
        </authorList>
    </citation>
    <scope>NUCLEOTIDE SEQUENCE [LARGE SCALE GENOMIC DNA]</scope>
</reference>
<protein>
    <submittedName>
        <fullName evidence="1">Uncharacterized protein</fullName>
    </submittedName>
</protein>
<keyword evidence="2" id="KW-1185">Reference proteome</keyword>
<evidence type="ECO:0000313" key="1">
    <source>
        <dbReference type="EMBL" id="KAI4326471.1"/>
    </source>
</evidence>
<dbReference type="Proteomes" id="UP001057402">
    <property type="component" value="Chromosome 9"/>
</dbReference>
<comment type="caution">
    <text evidence="1">The sequence shown here is derived from an EMBL/GenBank/DDBJ whole genome shotgun (WGS) entry which is preliminary data.</text>
</comment>
<gene>
    <name evidence="1" type="ORF">MLD38_031784</name>
</gene>
<proteinExistence type="predicted"/>